<dbReference type="CDD" id="cd13403">
    <property type="entry name" value="MLTF-like"/>
    <property type="match status" value="1"/>
</dbReference>
<dbReference type="SUPFAM" id="SSF53850">
    <property type="entry name" value="Periplasmic binding protein-like II"/>
    <property type="match status" value="1"/>
</dbReference>
<accession>A0A1I1IWH0</accession>
<evidence type="ECO:0000313" key="10">
    <source>
        <dbReference type="Proteomes" id="UP000199058"/>
    </source>
</evidence>
<reference evidence="9 10" key="1">
    <citation type="submission" date="2016-10" db="EMBL/GenBank/DDBJ databases">
        <authorList>
            <person name="de Groot N.N."/>
        </authorList>
    </citation>
    <scope>NUCLEOTIDE SEQUENCE [LARGE SCALE GENOMIC DNA]</scope>
    <source>
        <strain evidence="9 10">DSM 18438</strain>
    </source>
</reference>
<dbReference type="HAMAP" id="MF_02016">
    <property type="entry name" value="MltF"/>
    <property type="match status" value="1"/>
</dbReference>
<dbReference type="GO" id="GO:0071555">
    <property type="term" value="P:cell wall organization"/>
    <property type="evidence" value="ECO:0007669"/>
    <property type="project" value="UniProtKB-KW"/>
</dbReference>
<dbReference type="PANTHER" id="PTHR35936">
    <property type="entry name" value="MEMBRANE-BOUND LYTIC MUREIN TRANSGLYCOSYLASE F"/>
    <property type="match status" value="1"/>
</dbReference>
<dbReference type="AlphaFoldDB" id="A0A1I1IWH0"/>
<dbReference type="Pfam" id="PF01464">
    <property type="entry name" value="SLT"/>
    <property type="match status" value="1"/>
</dbReference>
<organism evidence="9 10">
    <name type="scientific">Marinospirillum celere</name>
    <dbReference type="NCBI Taxonomy" id="1122252"/>
    <lineage>
        <taxon>Bacteria</taxon>
        <taxon>Pseudomonadati</taxon>
        <taxon>Pseudomonadota</taxon>
        <taxon>Gammaproteobacteria</taxon>
        <taxon>Oceanospirillales</taxon>
        <taxon>Oceanospirillaceae</taxon>
        <taxon>Marinospirillum</taxon>
    </lineage>
</organism>
<gene>
    <name evidence="7" type="primary">mltF</name>
    <name evidence="9" type="ORF">SAMN05660443_2547</name>
</gene>
<feature type="domain" description="Solute-binding protein family 3/N-terminal" evidence="8">
    <location>
        <begin position="33"/>
        <end position="259"/>
    </location>
</feature>
<evidence type="ECO:0000256" key="5">
    <source>
        <dbReference type="ARBA" id="ARBA00023239"/>
    </source>
</evidence>
<comment type="similarity">
    <text evidence="7">In the C-terminal section; belongs to the transglycosylase Slt family.</text>
</comment>
<keyword evidence="10" id="KW-1185">Reference proteome</keyword>
<evidence type="ECO:0000256" key="1">
    <source>
        <dbReference type="ARBA" id="ARBA00010333"/>
    </source>
</evidence>
<comment type="caution">
    <text evidence="7">Lacks conserved residue(s) required for the propagation of feature annotation.</text>
</comment>
<dbReference type="PANTHER" id="PTHR35936:SF32">
    <property type="entry name" value="MEMBRANE-BOUND LYTIC MUREIN TRANSGLYCOSYLASE F"/>
    <property type="match status" value="1"/>
</dbReference>
<dbReference type="InterPro" id="IPR023703">
    <property type="entry name" value="MltF"/>
</dbReference>
<dbReference type="EC" id="4.2.2.n1" evidence="7"/>
<dbReference type="PROSITE" id="PS51257">
    <property type="entry name" value="PROKAR_LIPOPROTEIN"/>
    <property type="match status" value="1"/>
</dbReference>
<comment type="similarity">
    <text evidence="1">Belongs to the bacterial solute-binding protein 3 family.</text>
</comment>
<comment type="similarity">
    <text evidence="7">In the N-terminal section; belongs to the bacterial solute-binding protein 3 family.</text>
</comment>
<dbReference type="EMBL" id="FOLH01000005">
    <property type="protein sequence ID" value="SFC40596.1"/>
    <property type="molecule type" value="Genomic_DNA"/>
</dbReference>
<dbReference type="GO" id="GO:0009279">
    <property type="term" value="C:cell outer membrane"/>
    <property type="evidence" value="ECO:0007669"/>
    <property type="project" value="UniProtKB-SubCell"/>
</dbReference>
<dbReference type="InterPro" id="IPR023346">
    <property type="entry name" value="Lysozyme-like_dom_sf"/>
</dbReference>
<dbReference type="NCBIfam" id="NF008112">
    <property type="entry name" value="PRK10859.1"/>
    <property type="match status" value="1"/>
</dbReference>
<keyword evidence="2 7" id="KW-0732">Signal</keyword>
<protein>
    <recommendedName>
        <fullName evidence="7">Membrane-bound lytic murein transglycosylase F</fullName>
        <ecNumber evidence="7">4.2.2.n1</ecNumber>
    </recommendedName>
    <alternativeName>
        <fullName evidence="7">Murein lyase F</fullName>
    </alternativeName>
</protein>
<name>A0A1I1IWH0_9GAMM</name>
<dbReference type="STRING" id="1122252.SAMN05660443_2547"/>
<dbReference type="SMART" id="SM00062">
    <property type="entry name" value="PBPb"/>
    <property type="match status" value="1"/>
</dbReference>
<sequence length="476" mass="54899">MKFKFLPLFLVILIGLSACDRVDPLEKVLEKGSLKVALRSSPAVFYEHREGHAGFEYELVRSFAEHLGVELKTVIVENQQEMESLLDSGQVDLVAGGLGRTQELQERYTLTKPLLDSALMVVYRRGTFRPRAWEDIAEDKDLAVLADSRQAEVLRNQQAKYPELGWKETEDLAVTDLLKLVQDGELDYALVSAQDFNLNRFFFPRVGVAFDAEATSSLVWMLPRKARGSQFNAIADGFVAYASRQGVIDEVRERYYRHEEYLEYVGAPLFLRHVRNRLPLYEDHFKAAAEDQGLDWLLLAAVGFQESHWRRNAVSPTGVRGLMMLTQRTAGELGVNRLDPYESIEGGARYLRHLYNRLPDQIQGPDRTYMALAAYNVGYGHLEDARRITQGQGYDPNSWDDVAEHLPLLTQRRWYSRTRFGYARGNEPVVYVKNIRRYLEILEWHERTQENFLEKLEERAAKVRFETAFRKVPPMI</sequence>
<dbReference type="Proteomes" id="UP000199058">
    <property type="component" value="Unassembled WGS sequence"/>
</dbReference>
<keyword evidence="3 7" id="KW-0472">Membrane</keyword>
<dbReference type="InterPro" id="IPR008258">
    <property type="entry name" value="Transglycosylase_SLT_dom_1"/>
</dbReference>
<dbReference type="RefSeq" id="WP_177203558.1">
    <property type="nucleotide sequence ID" value="NZ_FOLH01000005.1"/>
</dbReference>
<comment type="domain">
    <text evidence="7">The N-terminal domain does not have lytic activity and probably modulates enzymatic activity. The C-terminal domain is the catalytic active domain.</text>
</comment>
<evidence type="ECO:0000256" key="6">
    <source>
        <dbReference type="ARBA" id="ARBA00023316"/>
    </source>
</evidence>
<dbReference type="GO" id="GO:0008933">
    <property type="term" value="F:peptidoglycan lytic transglycosylase activity"/>
    <property type="evidence" value="ECO:0007669"/>
    <property type="project" value="UniProtKB-UniRule"/>
</dbReference>
<dbReference type="InterPro" id="IPR001638">
    <property type="entry name" value="Solute-binding_3/MltF_N"/>
</dbReference>
<evidence type="ECO:0000259" key="8">
    <source>
        <dbReference type="SMART" id="SM00062"/>
    </source>
</evidence>
<keyword evidence="5 7" id="KW-0456">Lyase</keyword>
<evidence type="ECO:0000313" key="9">
    <source>
        <dbReference type="EMBL" id="SFC40596.1"/>
    </source>
</evidence>
<evidence type="ECO:0000256" key="7">
    <source>
        <dbReference type="HAMAP-Rule" id="MF_02016"/>
    </source>
</evidence>
<dbReference type="Pfam" id="PF00497">
    <property type="entry name" value="SBP_bac_3"/>
    <property type="match status" value="1"/>
</dbReference>
<feature type="region of interest" description="LT domain" evidence="7">
    <location>
        <begin position="260"/>
        <end position="476"/>
    </location>
</feature>
<dbReference type="SUPFAM" id="SSF53955">
    <property type="entry name" value="Lysozyme-like"/>
    <property type="match status" value="1"/>
</dbReference>
<proteinExistence type="inferred from homology"/>
<comment type="subcellular location">
    <subcellularLocation>
        <location evidence="7">Cell outer membrane</location>
        <topology evidence="7">Peripheral membrane protein</topology>
    </subcellularLocation>
    <text evidence="7">Attached to the inner leaflet of the outer membrane.</text>
</comment>
<comment type="function">
    <text evidence="7">Murein-degrading enzyme that degrades murein glycan strands and insoluble, high-molecular weight murein sacculi, with the concomitant formation of a 1,6-anhydromuramoyl product. Lytic transglycosylases (LTs) play an integral role in the metabolism of the peptidoglycan (PG) sacculus. Their lytic action creates space within the PG sacculus to allow for its expansion as well as for the insertion of various structures such as secretion systems and flagella.</text>
</comment>
<keyword evidence="4 7" id="KW-0998">Cell outer membrane</keyword>
<feature type="active site" evidence="7">
    <location>
        <position position="306"/>
    </location>
</feature>
<dbReference type="Gene3D" id="3.40.190.10">
    <property type="entry name" value="Periplasmic binding protein-like II"/>
    <property type="match status" value="2"/>
</dbReference>
<dbReference type="GO" id="GO:0009253">
    <property type="term" value="P:peptidoglycan catabolic process"/>
    <property type="evidence" value="ECO:0007669"/>
    <property type="project" value="TreeGrafter"/>
</dbReference>
<evidence type="ECO:0000256" key="4">
    <source>
        <dbReference type="ARBA" id="ARBA00023237"/>
    </source>
</evidence>
<dbReference type="Gene3D" id="1.10.530.10">
    <property type="match status" value="1"/>
</dbReference>
<comment type="catalytic activity">
    <reaction evidence="7">
        <text>Exolytic cleavage of the (1-&gt;4)-beta-glycosidic linkage between N-acetylmuramic acid (MurNAc) and N-acetylglucosamine (GlcNAc) residues in peptidoglycan, from either the reducing or the non-reducing ends of the peptidoglycan chains, with concomitant formation of a 1,6-anhydrobond in the MurNAc residue.</text>
        <dbReference type="EC" id="4.2.2.n1"/>
    </reaction>
</comment>
<evidence type="ECO:0000256" key="2">
    <source>
        <dbReference type="ARBA" id="ARBA00022729"/>
    </source>
</evidence>
<keyword evidence="6 7" id="KW-0961">Cell wall biogenesis/degradation</keyword>
<dbReference type="GO" id="GO:0016998">
    <property type="term" value="P:cell wall macromolecule catabolic process"/>
    <property type="evidence" value="ECO:0007669"/>
    <property type="project" value="UniProtKB-UniRule"/>
</dbReference>
<dbReference type="CDD" id="cd01009">
    <property type="entry name" value="PBP2_YfhD_N"/>
    <property type="match status" value="1"/>
</dbReference>
<evidence type="ECO:0000256" key="3">
    <source>
        <dbReference type="ARBA" id="ARBA00023136"/>
    </source>
</evidence>